<sequence length="230" mass="24987">MASLQESLNKRNLTLIVSLPANDAVLAGAALKEGADGLKVHYNVGHRASGNHFGQLDEYEAVFRNIRGQFDGPFGVVPSGSIEGAKREDIERLAPMGFDFYSIYGHHLPSFMLQDLGLERTFAINESSDLALLPSASHFGFTALEASVIPGSEYGTPLSFADVLKYRYLVERARMPVLVPSQRKLVPDDIRALSDAGIKAVMLGAIVVGKTEDTLRKAVADIRDAIDRLT</sequence>
<evidence type="ECO:0000313" key="1">
    <source>
        <dbReference type="EMBL" id="QJD87759.1"/>
    </source>
</evidence>
<proteinExistence type="predicted"/>
<dbReference type="KEGG" id="cheb:HH215_34245"/>
<reference evidence="1 2" key="1">
    <citation type="submission" date="2020-04" db="EMBL/GenBank/DDBJ databases">
        <title>Genome sequencing of novel species.</title>
        <authorList>
            <person name="Heo J."/>
            <person name="Kim S.-J."/>
            <person name="Kim J.-S."/>
            <person name="Hong S.-B."/>
            <person name="Kwon S.-W."/>
        </authorList>
    </citation>
    <scope>NUCLEOTIDE SEQUENCE [LARGE SCALE GENOMIC DNA]</scope>
    <source>
        <strain evidence="1 2">MFER-1</strain>
    </source>
</reference>
<dbReference type="RefSeq" id="WP_169284001.1">
    <property type="nucleotide sequence ID" value="NZ_CP051680.1"/>
</dbReference>
<accession>A0A7Z2VRA8</accession>
<dbReference type="EMBL" id="CP051680">
    <property type="protein sequence ID" value="QJD87759.1"/>
    <property type="molecule type" value="Genomic_DNA"/>
</dbReference>
<protein>
    <submittedName>
        <fullName evidence="1">Uncharacterized protein</fullName>
    </submittedName>
</protein>
<evidence type="ECO:0000313" key="2">
    <source>
        <dbReference type="Proteomes" id="UP000502248"/>
    </source>
</evidence>
<organism evidence="1 2">
    <name type="scientific">Cohnella herbarum</name>
    <dbReference type="NCBI Taxonomy" id="2728023"/>
    <lineage>
        <taxon>Bacteria</taxon>
        <taxon>Bacillati</taxon>
        <taxon>Bacillota</taxon>
        <taxon>Bacilli</taxon>
        <taxon>Bacillales</taxon>
        <taxon>Paenibacillaceae</taxon>
        <taxon>Cohnella</taxon>
    </lineage>
</organism>
<gene>
    <name evidence="1" type="ORF">HH215_34245</name>
</gene>
<dbReference type="InterPro" id="IPR036206">
    <property type="entry name" value="ThiamineP_synth_sf"/>
</dbReference>
<dbReference type="Proteomes" id="UP000502248">
    <property type="component" value="Chromosome"/>
</dbReference>
<dbReference type="SUPFAM" id="SSF51391">
    <property type="entry name" value="Thiamin phosphate synthase"/>
    <property type="match status" value="1"/>
</dbReference>
<name>A0A7Z2VRA8_9BACL</name>
<keyword evidence="2" id="KW-1185">Reference proteome</keyword>
<dbReference type="AlphaFoldDB" id="A0A7Z2VRA8"/>